<protein>
    <submittedName>
        <fullName evidence="1">Uncharacterized protein</fullName>
    </submittedName>
</protein>
<organism evidence="1">
    <name type="scientific">marine sediment metagenome</name>
    <dbReference type="NCBI Taxonomy" id="412755"/>
    <lineage>
        <taxon>unclassified sequences</taxon>
        <taxon>metagenomes</taxon>
        <taxon>ecological metagenomes</taxon>
    </lineage>
</organism>
<sequence>VDKPTVLTTEVKDDSPYQAEILPALRKAQELSGKWHGKIKRWRALYNLSQAAGAKKKPKEEYYPDPTALNVADIAVGVILANDIEWTAMGFSPDPEEQRVSSRIEKYLAGTLDVNSEREERHILYETILNFVRDGCGCLYTVWDEALALSALT</sequence>
<dbReference type="EMBL" id="BARS01057086">
    <property type="protein sequence ID" value="GAG48474.1"/>
    <property type="molecule type" value="Genomic_DNA"/>
</dbReference>
<comment type="caution">
    <text evidence="1">The sequence shown here is derived from an EMBL/GenBank/DDBJ whole genome shotgun (WGS) entry which is preliminary data.</text>
</comment>
<reference evidence="1" key="1">
    <citation type="journal article" date="2014" name="Front. Microbiol.">
        <title>High frequency of phylogenetically diverse reductive dehalogenase-homologous genes in deep subseafloor sedimentary metagenomes.</title>
        <authorList>
            <person name="Kawai M."/>
            <person name="Futagami T."/>
            <person name="Toyoda A."/>
            <person name="Takaki Y."/>
            <person name="Nishi S."/>
            <person name="Hori S."/>
            <person name="Arai W."/>
            <person name="Tsubouchi T."/>
            <person name="Morono Y."/>
            <person name="Uchiyama I."/>
            <person name="Ito T."/>
            <person name="Fujiyama A."/>
            <person name="Inagaki F."/>
            <person name="Takami H."/>
        </authorList>
    </citation>
    <scope>NUCLEOTIDE SEQUENCE</scope>
    <source>
        <strain evidence="1">Expedition CK06-06</strain>
    </source>
</reference>
<evidence type="ECO:0000313" key="1">
    <source>
        <dbReference type="EMBL" id="GAG48474.1"/>
    </source>
</evidence>
<feature type="non-terminal residue" evidence="1">
    <location>
        <position position="1"/>
    </location>
</feature>
<proteinExistence type="predicted"/>
<name>X0XYL4_9ZZZZ</name>
<accession>X0XYL4</accession>
<dbReference type="AlphaFoldDB" id="X0XYL4"/>
<feature type="non-terminal residue" evidence="1">
    <location>
        <position position="153"/>
    </location>
</feature>
<gene>
    <name evidence="1" type="ORF">S01H1_83840</name>
</gene>